<dbReference type="AlphaFoldDB" id="A0AAE0EQ86"/>
<sequence>LSSNVGLCRLLHAEEDYAASTNHGRQAVALAGYVKGEGGVSVAELTERLCTFEGASPVMEYDPLWQ</sequence>
<organism evidence="1 2">
    <name type="scientific">Cymbomonas tetramitiformis</name>
    <dbReference type="NCBI Taxonomy" id="36881"/>
    <lineage>
        <taxon>Eukaryota</taxon>
        <taxon>Viridiplantae</taxon>
        <taxon>Chlorophyta</taxon>
        <taxon>Pyramimonadophyceae</taxon>
        <taxon>Pyramimonadales</taxon>
        <taxon>Pyramimonadaceae</taxon>
        <taxon>Cymbomonas</taxon>
    </lineage>
</organism>
<protein>
    <submittedName>
        <fullName evidence="1">Uncharacterized protein</fullName>
    </submittedName>
</protein>
<evidence type="ECO:0000313" key="1">
    <source>
        <dbReference type="EMBL" id="KAK3234850.1"/>
    </source>
</evidence>
<gene>
    <name evidence="1" type="ORF">CYMTET_54913</name>
</gene>
<name>A0AAE0EQ86_9CHLO</name>
<accession>A0AAE0EQ86</accession>
<keyword evidence="2" id="KW-1185">Reference proteome</keyword>
<dbReference type="Proteomes" id="UP001190700">
    <property type="component" value="Unassembled WGS sequence"/>
</dbReference>
<reference evidence="1 2" key="1">
    <citation type="journal article" date="2015" name="Genome Biol. Evol.">
        <title>Comparative Genomics of a Bacterivorous Green Alga Reveals Evolutionary Causalities and Consequences of Phago-Mixotrophic Mode of Nutrition.</title>
        <authorList>
            <person name="Burns J.A."/>
            <person name="Paasch A."/>
            <person name="Narechania A."/>
            <person name="Kim E."/>
        </authorList>
    </citation>
    <scope>NUCLEOTIDE SEQUENCE [LARGE SCALE GENOMIC DNA]</scope>
    <source>
        <strain evidence="1 2">PLY_AMNH</strain>
    </source>
</reference>
<proteinExistence type="predicted"/>
<evidence type="ECO:0000313" key="2">
    <source>
        <dbReference type="Proteomes" id="UP001190700"/>
    </source>
</evidence>
<dbReference type="EMBL" id="LGRX02035442">
    <property type="protein sequence ID" value="KAK3234850.1"/>
    <property type="molecule type" value="Genomic_DNA"/>
</dbReference>
<comment type="caution">
    <text evidence="1">The sequence shown here is derived from an EMBL/GenBank/DDBJ whole genome shotgun (WGS) entry which is preliminary data.</text>
</comment>
<feature type="non-terminal residue" evidence="1">
    <location>
        <position position="1"/>
    </location>
</feature>